<keyword evidence="10" id="KW-0805">Transcription regulation</keyword>
<keyword evidence="9" id="KW-0902">Two-component regulatory system</keyword>
<keyword evidence="11" id="KW-0238">DNA-binding</keyword>
<name>Q2W8A9_PARM1</name>
<dbReference type="SUPFAM" id="SSF55785">
    <property type="entry name" value="PYP-like sensor domain (PAS domain)"/>
    <property type="match status" value="1"/>
</dbReference>
<dbReference type="Pfam" id="PF02518">
    <property type="entry name" value="HATPase_c"/>
    <property type="match status" value="1"/>
</dbReference>
<keyword evidence="5" id="KW-0808">Transferase</keyword>
<dbReference type="Gene3D" id="1.10.287.130">
    <property type="match status" value="1"/>
</dbReference>
<evidence type="ECO:0000313" key="21">
    <source>
        <dbReference type="Proteomes" id="UP000007058"/>
    </source>
</evidence>
<evidence type="ECO:0000256" key="8">
    <source>
        <dbReference type="ARBA" id="ARBA00022840"/>
    </source>
</evidence>
<dbReference type="FunFam" id="1.10.287.130:FF:000038">
    <property type="entry name" value="Sensory transduction histidine kinase"/>
    <property type="match status" value="1"/>
</dbReference>
<dbReference type="Gene3D" id="3.30.565.10">
    <property type="entry name" value="Histidine kinase-like ATPase, C-terminal domain"/>
    <property type="match status" value="1"/>
</dbReference>
<keyword evidence="4 15" id="KW-0597">Phosphoprotein</keyword>
<dbReference type="EC" id="2.7.13.3" evidence="3"/>
<dbReference type="SMART" id="SM00388">
    <property type="entry name" value="HisKA"/>
    <property type="match status" value="1"/>
</dbReference>
<evidence type="ECO:0000256" key="11">
    <source>
        <dbReference type="ARBA" id="ARBA00023125"/>
    </source>
</evidence>
<evidence type="ECO:0000256" key="13">
    <source>
        <dbReference type="ARBA" id="ARBA00023163"/>
    </source>
</evidence>
<sequence length="687" mass="74528">MTDRIAELVAENALLRGEIRVAREAAEITARLVVKQFEETERLLDRFQSANAQRQAVLDAALQMSIIATDMNGKVLLFNRGAETLLGYASDEVVGQSTLLDFLLPEEVAAHADELAAELGHAVSPETLFAEYVRHGLISAREWTYRRKDGTRFPVSLSITPLKGGDGGLAGTLAAAMDITERKWAEEEAHRAKQAAEAANQAKSSFLANMSHELRTPLNAIIGYSEMLQEEMEDLGQDDLIPDLAKIHSAGRHLLTLINDVLDISKIEAGKMDLFVEAFEIAPMVADVVATISPLIQKNGNTLVVDGAGEIGAMEADLTKVRQTLFNLLSNASKFTSDGTITLSTRRQGEWIEFAVADTGIGMAPAELDRLFQAFSQADASTTRKFGGTGLGLAISRTFCRMMGGDIAVASEPGRGTTFTVRLPAVSASPKAARPAGAIESGPELPLVLVIDDDAVARDLLGRFLDENGFRARFAADGPLGLEMARALRPAAITLDVMMPGMDGWSVLTALKTDPELAAIPVIMVSVVENQALGYALGAHHFMSKPIDRDQLAEVLSRFKEAGPIERILVVEDDHTNREMLRRMLVKEGWSVIEAANGRIALERVAESRPDLILLDLMMPEMDGFEFVSELRRHSAWHAIPVVVLTAKDIGQDDRDRLAGGVQKVLQKGAADNETLLTELKRLVTPG</sequence>
<evidence type="ECO:0000256" key="5">
    <source>
        <dbReference type="ARBA" id="ARBA00022679"/>
    </source>
</evidence>
<dbReference type="AlphaFoldDB" id="Q2W8A9"/>
<dbReference type="InterPro" id="IPR003661">
    <property type="entry name" value="HisK_dim/P_dom"/>
</dbReference>
<evidence type="ECO:0000256" key="10">
    <source>
        <dbReference type="ARBA" id="ARBA00023015"/>
    </source>
</evidence>
<dbReference type="InterPro" id="IPR001789">
    <property type="entry name" value="Sig_transdc_resp-reg_receiver"/>
</dbReference>
<dbReference type="InterPro" id="IPR004358">
    <property type="entry name" value="Sig_transdc_His_kin-like_C"/>
</dbReference>
<feature type="domain" description="PAC" evidence="19">
    <location>
        <begin position="139"/>
        <end position="191"/>
    </location>
</feature>
<evidence type="ECO:0000256" key="1">
    <source>
        <dbReference type="ARBA" id="ARBA00000085"/>
    </source>
</evidence>
<dbReference type="CDD" id="cd00130">
    <property type="entry name" value="PAS"/>
    <property type="match status" value="1"/>
</dbReference>
<dbReference type="SUPFAM" id="SSF52172">
    <property type="entry name" value="CheY-like"/>
    <property type="match status" value="2"/>
</dbReference>
<feature type="modified residue" description="4-aspartylphosphate" evidence="15">
    <location>
        <position position="616"/>
    </location>
</feature>
<dbReference type="Pfam" id="PF00512">
    <property type="entry name" value="HisKA"/>
    <property type="match status" value="1"/>
</dbReference>
<dbReference type="NCBIfam" id="TIGR00229">
    <property type="entry name" value="sensory_box"/>
    <property type="match status" value="1"/>
</dbReference>
<keyword evidence="8" id="KW-0067">ATP-binding</keyword>
<dbReference type="CDD" id="cd17574">
    <property type="entry name" value="REC_OmpR"/>
    <property type="match status" value="1"/>
</dbReference>
<dbReference type="InterPro" id="IPR003594">
    <property type="entry name" value="HATPase_dom"/>
</dbReference>
<evidence type="ECO:0000313" key="20">
    <source>
        <dbReference type="EMBL" id="BAE49916.1"/>
    </source>
</evidence>
<dbReference type="GO" id="GO:0003677">
    <property type="term" value="F:DNA binding"/>
    <property type="evidence" value="ECO:0007669"/>
    <property type="project" value="UniProtKB-KW"/>
</dbReference>
<organism evidence="20 21">
    <name type="scientific">Paramagnetospirillum magneticum (strain ATCC 700264 / AMB-1)</name>
    <name type="common">Magnetospirillum magneticum</name>
    <dbReference type="NCBI Taxonomy" id="342108"/>
    <lineage>
        <taxon>Bacteria</taxon>
        <taxon>Pseudomonadati</taxon>
        <taxon>Pseudomonadota</taxon>
        <taxon>Alphaproteobacteria</taxon>
        <taxon>Rhodospirillales</taxon>
        <taxon>Magnetospirillaceae</taxon>
        <taxon>Paramagnetospirillum</taxon>
    </lineage>
</organism>
<dbReference type="InterPro" id="IPR011006">
    <property type="entry name" value="CheY-like_superfamily"/>
</dbReference>
<feature type="domain" description="Response regulatory" evidence="17">
    <location>
        <begin position="567"/>
        <end position="683"/>
    </location>
</feature>
<dbReference type="InterPro" id="IPR000014">
    <property type="entry name" value="PAS"/>
</dbReference>
<dbReference type="FunFam" id="3.40.50.2300:FF:000001">
    <property type="entry name" value="DNA-binding response regulator PhoB"/>
    <property type="match status" value="1"/>
</dbReference>
<dbReference type="EMBL" id="AP007255">
    <property type="protein sequence ID" value="BAE49916.1"/>
    <property type="molecule type" value="Genomic_DNA"/>
</dbReference>
<dbReference type="HOGENOM" id="CLU_000445_114_15_5"/>
<evidence type="ECO:0000256" key="9">
    <source>
        <dbReference type="ARBA" id="ARBA00023012"/>
    </source>
</evidence>
<evidence type="ECO:0000259" key="16">
    <source>
        <dbReference type="PROSITE" id="PS50109"/>
    </source>
</evidence>
<feature type="modified residue" description="4-aspartylphosphate" evidence="15">
    <location>
        <position position="496"/>
    </location>
</feature>
<dbReference type="SMART" id="SM00448">
    <property type="entry name" value="REC"/>
    <property type="match status" value="2"/>
</dbReference>
<dbReference type="InterPro" id="IPR001610">
    <property type="entry name" value="PAC"/>
</dbReference>
<dbReference type="SUPFAM" id="SSF47384">
    <property type="entry name" value="Homodimeric domain of signal transducing histidine kinase"/>
    <property type="match status" value="1"/>
</dbReference>
<keyword evidence="21" id="KW-1185">Reference proteome</keyword>
<keyword evidence="7 20" id="KW-0418">Kinase</keyword>
<dbReference type="KEGG" id="mag:amb1112"/>
<gene>
    <name evidence="20" type="ordered locus">amb1112</name>
</gene>
<dbReference type="RefSeq" id="WP_011383525.1">
    <property type="nucleotide sequence ID" value="NC_007626.1"/>
</dbReference>
<evidence type="ECO:0000256" key="12">
    <source>
        <dbReference type="ARBA" id="ARBA00023136"/>
    </source>
</evidence>
<comment type="catalytic activity">
    <reaction evidence="1">
        <text>ATP + protein L-histidine = ADP + protein N-phospho-L-histidine.</text>
        <dbReference type="EC" id="2.7.13.3"/>
    </reaction>
</comment>
<dbReference type="STRING" id="342108.amb1112"/>
<proteinExistence type="predicted"/>
<dbReference type="GO" id="GO:0005524">
    <property type="term" value="F:ATP binding"/>
    <property type="evidence" value="ECO:0007669"/>
    <property type="project" value="UniProtKB-KW"/>
</dbReference>
<dbReference type="InterPro" id="IPR000700">
    <property type="entry name" value="PAS-assoc_C"/>
</dbReference>
<dbReference type="PROSITE" id="PS50113">
    <property type="entry name" value="PAC"/>
    <property type="match status" value="1"/>
</dbReference>
<dbReference type="InterPro" id="IPR036890">
    <property type="entry name" value="HATPase_C_sf"/>
</dbReference>
<dbReference type="PRINTS" id="PR00344">
    <property type="entry name" value="BCTRLSENSOR"/>
</dbReference>
<dbReference type="PANTHER" id="PTHR43047">
    <property type="entry name" value="TWO-COMPONENT HISTIDINE PROTEIN KINASE"/>
    <property type="match status" value="1"/>
</dbReference>
<reference evidence="20 21" key="1">
    <citation type="journal article" date="2005" name="DNA Res.">
        <title>Complete genome sequence of the facultative anaerobic magnetotactic bacterium Magnetospirillum sp. strain AMB-1.</title>
        <authorList>
            <person name="Matsunaga T."/>
            <person name="Okamura Y."/>
            <person name="Fukuda Y."/>
            <person name="Wahyudi A.T."/>
            <person name="Murase Y."/>
            <person name="Takeyama H."/>
        </authorList>
    </citation>
    <scope>NUCLEOTIDE SEQUENCE [LARGE SCALE GENOMIC DNA]</scope>
    <source>
        <strain evidence="21">ATCC 700264 / AMB-1</strain>
    </source>
</reference>
<evidence type="ECO:0000259" key="17">
    <source>
        <dbReference type="PROSITE" id="PS50110"/>
    </source>
</evidence>
<evidence type="ECO:0000256" key="15">
    <source>
        <dbReference type="PROSITE-ProRule" id="PRU00169"/>
    </source>
</evidence>
<dbReference type="PANTHER" id="PTHR43047:SF72">
    <property type="entry name" value="OSMOSENSING HISTIDINE PROTEIN KINASE SLN1"/>
    <property type="match status" value="1"/>
</dbReference>
<dbReference type="InterPro" id="IPR035965">
    <property type="entry name" value="PAS-like_dom_sf"/>
</dbReference>
<feature type="domain" description="PAS" evidence="18">
    <location>
        <begin position="50"/>
        <end position="122"/>
    </location>
</feature>
<comment type="subcellular location">
    <subcellularLocation>
        <location evidence="2">Membrane</location>
    </subcellularLocation>
</comment>
<keyword evidence="14" id="KW-0131">Cell cycle</keyword>
<dbReference type="PROSITE" id="PS50110">
    <property type="entry name" value="RESPONSE_REGULATORY"/>
    <property type="match status" value="2"/>
</dbReference>
<protein>
    <recommendedName>
        <fullName evidence="3">histidine kinase</fullName>
        <ecNumber evidence="3">2.7.13.3</ecNumber>
    </recommendedName>
</protein>
<dbReference type="InterPro" id="IPR036097">
    <property type="entry name" value="HisK_dim/P_sf"/>
</dbReference>
<dbReference type="GO" id="GO:0000155">
    <property type="term" value="F:phosphorelay sensor kinase activity"/>
    <property type="evidence" value="ECO:0007669"/>
    <property type="project" value="InterPro"/>
</dbReference>
<keyword evidence="13" id="KW-0804">Transcription</keyword>
<dbReference type="OrthoDB" id="9801651at2"/>
<evidence type="ECO:0000256" key="6">
    <source>
        <dbReference type="ARBA" id="ARBA00022741"/>
    </source>
</evidence>
<feature type="domain" description="Response regulatory" evidence="17">
    <location>
        <begin position="447"/>
        <end position="560"/>
    </location>
</feature>
<keyword evidence="12" id="KW-0472">Membrane</keyword>
<dbReference type="Pfam" id="PF13426">
    <property type="entry name" value="PAS_9"/>
    <property type="match status" value="1"/>
</dbReference>
<evidence type="ECO:0000256" key="2">
    <source>
        <dbReference type="ARBA" id="ARBA00004370"/>
    </source>
</evidence>
<keyword evidence="6" id="KW-0547">Nucleotide-binding</keyword>
<evidence type="ECO:0000256" key="4">
    <source>
        <dbReference type="ARBA" id="ARBA00022553"/>
    </source>
</evidence>
<dbReference type="PROSITE" id="PS50112">
    <property type="entry name" value="PAS"/>
    <property type="match status" value="1"/>
</dbReference>
<evidence type="ECO:0000256" key="7">
    <source>
        <dbReference type="ARBA" id="ARBA00022777"/>
    </source>
</evidence>
<dbReference type="Pfam" id="PF00072">
    <property type="entry name" value="Response_reg"/>
    <property type="match status" value="2"/>
</dbReference>
<dbReference type="FunFam" id="3.30.565.10:FF:000010">
    <property type="entry name" value="Sensor histidine kinase RcsC"/>
    <property type="match status" value="1"/>
</dbReference>
<evidence type="ECO:0000259" key="18">
    <source>
        <dbReference type="PROSITE" id="PS50112"/>
    </source>
</evidence>
<dbReference type="Gene3D" id="3.30.450.20">
    <property type="entry name" value="PAS domain"/>
    <property type="match status" value="1"/>
</dbReference>
<dbReference type="CDD" id="cd16922">
    <property type="entry name" value="HATPase_EvgS-ArcB-TorS-like"/>
    <property type="match status" value="1"/>
</dbReference>
<dbReference type="SMART" id="SM00091">
    <property type="entry name" value="PAS"/>
    <property type="match status" value="1"/>
</dbReference>
<dbReference type="SUPFAM" id="SSF55874">
    <property type="entry name" value="ATPase domain of HSP90 chaperone/DNA topoisomerase II/histidine kinase"/>
    <property type="match status" value="1"/>
</dbReference>
<dbReference type="SMART" id="SM00387">
    <property type="entry name" value="HATPase_c"/>
    <property type="match status" value="1"/>
</dbReference>
<feature type="domain" description="Histidine kinase" evidence="16">
    <location>
        <begin position="209"/>
        <end position="427"/>
    </location>
</feature>
<evidence type="ECO:0000256" key="3">
    <source>
        <dbReference type="ARBA" id="ARBA00012438"/>
    </source>
</evidence>
<dbReference type="SMART" id="SM00086">
    <property type="entry name" value="PAC"/>
    <property type="match status" value="1"/>
</dbReference>
<dbReference type="CDD" id="cd00082">
    <property type="entry name" value="HisKA"/>
    <property type="match status" value="1"/>
</dbReference>
<dbReference type="GO" id="GO:0005886">
    <property type="term" value="C:plasma membrane"/>
    <property type="evidence" value="ECO:0007669"/>
    <property type="project" value="TreeGrafter"/>
</dbReference>
<evidence type="ECO:0000259" key="19">
    <source>
        <dbReference type="PROSITE" id="PS50113"/>
    </source>
</evidence>
<dbReference type="GO" id="GO:0009927">
    <property type="term" value="F:histidine phosphotransfer kinase activity"/>
    <property type="evidence" value="ECO:0007669"/>
    <property type="project" value="TreeGrafter"/>
</dbReference>
<dbReference type="Gene3D" id="3.40.50.2300">
    <property type="match status" value="2"/>
</dbReference>
<evidence type="ECO:0000256" key="14">
    <source>
        <dbReference type="ARBA" id="ARBA00023306"/>
    </source>
</evidence>
<dbReference type="PROSITE" id="PS50109">
    <property type="entry name" value="HIS_KIN"/>
    <property type="match status" value="1"/>
</dbReference>
<dbReference type="Proteomes" id="UP000007058">
    <property type="component" value="Chromosome"/>
</dbReference>
<accession>Q2W8A9</accession>
<dbReference type="InterPro" id="IPR005467">
    <property type="entry name" value="His_kinase_dom"/>
</dbReference>